<organism evidence="2 3">
    <name type="scientific">Microvirga tunisiensis</name>
    <dbReference type="NCBI Taxonomy" id="2108360"/>
    <lineage>
        <taxon>Bacteria</taxon>
        <taxon>Pseudomonadati</taxon>
        <taxon>Pseudomonadota</taxon>
        <taxon>Alphaproteobacteria</taxon>
        <taxon>Hyphomicrobiales</taxon>
        <taxon>Methylobacteriaceae</taxon>
        <taxon>Microvirga</taxon>
    </lineage>
</organism>
<reference evidence="2 3" key="1">
    <citation type="journal article" date="2019" name="Syst. Appl. Microbiol.">
        <title>Microvirga tunisiensis sp. nov., a root nodule symbiotic bacterium isolated from Lupinus micranthus and L. luteus grown in Northern Tunisia.</title>
        <authorList>
            <person name="Msaddak A."/>
            <person name="Rejili M."/>
            <person name="Duran D."/>
            <person name="Mars M."/>
            <person name="Palacios J.M."/>
            <person name="Ruiz-Argueso T."/>
            <person name="Rey L."/>
            <person name="Imperial J."/>
        </authorList>
    </citation>
    <scope>NUCLEOTIDE SEQUENCE [LARGE SCALE GENOMIC DNA]</scope>
    <source>
        <strain evidence="2 3">Lmie10</strain>
    </source>
</reference>
<dbReference type="GO" id="GO:0003677">
    <property type="term" value="F:DNA binding"/>
    <property type="evidence" value="ECO:0007669"/>
    <property type="project" value="UniProtKB-KW"/>
</dbReference>
<dbReference type="AlphaFoldDB" id="A0A5N7MMG9"/>
<evidence type="ECO:0000313" key="2">
    <source>
        <dbReference type="EMBL" id="MPR28225.1"/>
    </source>
</evidence>
<dbReference type="EMBL" id="VOSK01000131">
    <property type="protein sequence ID" value="MPR28225.1"/>
    <property type="molecule type" value="Genomic_DNA"/>
</dbReference>
<proteinExistence type="predicted"/>
<dbReference type="PROSITE" id="PS51742">
    <property type="entry name" value="PPC"/>
    <property type="match status" value="1"/>
</dbReference>
<dbReference type="RefSeq" id="WP_152714524.1">
    <property type="nucleotide sequence ID" value="NZ_VOSJ01000132.1"/>
</dbReference>
<dbReference type="InterPro" id="IPR005175">
    <property type="entry name" value="PPC_dom"/>
</dbReference>
<evidence type="ECO:0000259" key="1">
    <source>
        <dbReference type="PROSITE" id="PS51742"/>
    </source>
</evidence>
<gene>
    <name evidence="2" type="ORF">FS320_24435</name>
</gene>
<dbReference type="Pfam" id="PF03479">
    <property type="entry name" value="PCC"/>
    <property type="match status" value="1"/>
</dbReference>
<sequence>MTLRTIRHPGPASPERSAAVAGSAVPLQFTLKPGQAVDAAIAKGFANSGCTGGFVEFDGGRCDPFQFVMPAASPDALHAAWYSETFEPEGWVTIERACAIVGWRDGKLFIHCHGIWNSRDGRQMGHMLGPVTIVAEPIVVTGIGSRTAAFKALPDAETNFTLFEPMLVSEDMAQASHSGVLLAKVRPNEDITLAIEAICSRHGIKAANVYGIGSLNEVRFTDGTHVDSHATEVLIRKGRVVSVDGLPRASLDIDVVDIEGRIFAGEIVRGDNPVCVTFELVIEPRTD</sequence>
<keyword evidence="3" id="KW-1185">Reference proteome</keyword>
<dbReference type="Proteomes" id="UP000403266">
    <property type="component" value="Unassembled WGS sequence"/>
</dbReference>
<accession>A0A5N7MMG9</accession>
<comment type="caution">
    <text evidence="2">The sequence shown here is derived from an EMBL/GenBank/DDBJ whole genome shotgun (WGS) entry which is preliminary data.</text>
</comment>
<keyword evidence="2" id="KW-0238">DNA-binding</keyword>
<name>A0A5N7MMG9_9HYPH</name>
<feature type="domain" description="PPC" evidence="1">
    <location>
        <begin position="175"/>
        <end position="287"/>
    </location>
</feature>
<protein>
    <submittedName>
        <fullName evidence="2">DNA-binding protein</fullName>
    </submittedName>
</protein>
<dbReference type="SUPFAM" id="SSF117856">
    <property type="entry name" value="AF0104/ALDC/Ptd012-like"/>
    <property type="match status" value="2"/>
</dbReference>
<dbReference type="OrthoDB" id="8720942at2"/>
<evidence type="ECO:0000313" key="3">
    <source>
        <dbReference type="Proteomes" id="UP000403266"/>
    </source>
</evidence>
<dbReference type="Gene3D" id="3.30.1330.80">
    <property type="entry name" value="Hypothetical protein, similar to alpha- acetolactate decarboxylase, domain 2"/>
    <property type="match status" value="2"/>
</dbReference>